<evidence type="ECO:0000313" key="3">
    <source>
        <dbReference type="EMBL" id="OTP17409.1"/>
    </source>
</evidence>
<dbReference type="Pfam" id="PF00117">
    <property type="entry name" value="GATase"/>
    <property type="match status" value="1"/>
</dbReference>
<reference evidence="4" key="2">
    <citation type="submission" date="2017-05" db="EMBL/GenBank/DDBJ databases">
        <authorList>
            <consortium name="The Broad Institute Genomics Platform"/>
            <consortium name="The Broad Institute Genomic Center for Infectious Diseases"/>
            <person name="Earl A."/>
            <person name="Manson A."/>
            <person name="Schwartman J."/>
            <person name="Gilmore M."/>
            <person name="Abouelleil A."/>
            <person name="Cao P."/>
            <person name="Chapman S."/>
            <person name="Cusick C."/>
            <person name="Shea T."/>
            <person name="Young S."/>
            <person name="Neafsey D."/>
            <person name="Nusbaum C."/>
            <person name="Birren B."/>
        </authorList>
    </citation>
    <scope>NUCLEOTIDE SEQUENCE</scope>
    <source>
        <strain evidence="4">9E7_DIV0242</strain>
    </source>
</reference>
<sequence>MILLIDNYDSFTYNLAQLVGESVELIVVRNDVSELMDLASEANGIIISPGPGTPQEVDSVLQVIRRFYKEKPILGICLGHQAIGHAFGETIQQAEQIYHGKSSMVRQKKGRLFNGIDESFPVIRYHSLVIDRDAELTDFHVVAQSEEDQEIMAIEHNNYPLFGIQFHPESIGTAVGEKIIKNFIQCCGGKINE</sequence>
<name>A0A242K8L0_9ENTE</name>
<dbReference type="SUPFAM" id="SSF52317">
    <property type="entry name" value="Class I glutamine amidotransferase-like"/>
    <property type="match status" value="1"/>
</dbReference>
<dbReference type="AlphaFoldDB" id="A0A242K8L0"/>
<dbReference type="NCBIfam" id="TIGR00566">
    <property type="entry name" value="trpG_papA"/>
    <property type="match status" value="1"/>
</dbReference>
<protein>
    <submittedName>
        <fullName evidence="4">Anthranilate synthase component II</fullName>
    </submittedName>
</protein>
<dbReference type="InterPro" id="IPR006221">
    <property type="entry name" value="TrpG/PapA_dom"/>
</dbReference>
<dbReference type="Proteomes" id="UP000195141">
    <property type="component" value="Chromosome"/>
</dbReference>
<dbReference type="InterPro" id="IPR050472">
    <property type="entry name" value="Anth_synth/Amidotransfase"/>
</dbReference>
<dbReference type="InterPro" id="IPR029062">
    <property type="entry name" value="Class_I_gatase-like"/>
</dbReference>
<dbReference type="CDD" id="cd01743">
    <property type="entry name" value="GATase1_Anthranilate_Synthase"/>
    <property type="match status" value="1"/>
</dbReference>
<dbReference type="PANTHER" id="PTHR43418">
    <property type="entry name" value="MULTIFUNCTIONAL TRYPTOPHAN BIOSYNTHESIS PROTEIN-RELATED"/>
    <property type="match status" value="1"/>
</dbReference>
<evidence type="ECO:0000313" key="4">
    <source>
        <dbReference type="EMBL" id="WYJ91016.1"/>
    </source>
</evidence>
<dbReference type="FunFam" id="3.40.50.880:FF:000003">
    <property type="entry name" value="Anthranilate synthase component II"/>
    <property type="match status" value="1"/>
</dbReference>
<dbReference type="GO" id="GO:0005829">
    <property type="term" value="C:cytosol"/>
    <property type="evidence" value="ECO:0007669"/>
    <property type="project" value="TreeGrafter"/>
</dbReference>
<accession>A0A242K8L0</accession>
<dbReference type="RefSeq" id="WP_086348625.1">
    <property type="nucleotide sequence ID" value="NZ_CP147247.1"/>
</dbReference>
<dbReference type="GO" id="GO:0004049">
    <property type="term" value="F:anthranilate synthase activity"/>
    <property type="evidence" value="ECO:0007669"/>
    <property type="project" value="TreeGrafter"/>
</dbReference>
<dbReference type="PROSITE" id="PS51273">
    <property type="entry name" value="GATASE_TYPE_1"/>
    <property type="match status" value="1"/>
</dbReference>
<dbReference type="OrthoDB" id="9804328at2"/>
<reference evidence="3" key="1">
    <citation type="submission" date="2017-05" db="EMBL/GenBank/DDBJ databases">
        <title>The Genome Sequence of Enterococcus sp. 9E7_DIV0242.</title>
        <authorList>
            <consortium name="The Broad Institute Genomics Platform"/>
            <consortium name="The Broad Institute Genomic Center for Infectious Diseases"/>
            <person name="Earl A."/>
            <person name="Manson A."/>
            <person name="Schwartman J."/>
            <person name="Gilmore M."/>
            <person name="Abouelleil A."/>
            <person name="Cao P."/>
            <person name="Chapman S."/>
            <person name="Cusick C."/>
            <person name="Shea T."/>
            <person name="Young S."/>
            <person name="Neafsey D."/>
            <person name="Nusbaum C."/>
            <person name="Birren B."/>
        </authorList>
    </citation>
    <scope>NUCLEOTIDE SEQUENCE [LARGE SCALE GENOMIC DNA]</scope>
    <source>
        <strain evidence="3">9E7_DIV0242</strain>
    </source>
</reference>
<evidence type="ECO:0000313" key="5">
    <source>
        <dbReference type="Proteomes" id="UP000195141"/>
    </source>
</evidence>
<dbReference type="PRINTS" id="PR00099">
    <property type="entry name" value="CPSGATASE"/>
</dbReference>
<dbReference type="EMBL" id="CP147247">
    <property type="protein sequence ID" value="WYJ91016.1"/>
    <property type="molecule type" value="Genomic_DNA"/>
</dbReference>
<organism evidence="3">
    <name type="scientific">Candidatus Enterococcus clewellii</name>
    <dbReference type="NCBI Taxonomy" id="1834193"/>
    <lineage>
        <taxon>Bacteria</taxon>
        <taxon>Bacillati</taxon>
        <taxon>Bacillota</taxon>
        <taxon>Bacilli</taxon>
        <taxon>Lactobacillales</taxon>
        <taxon>Enterococcaceae</taxon>
        <taxon>Enterococcus</taxon>
    </lineage>
</organism>
<reference evidence="4" key="3">
    <citation type="submission" date="2024-03" db="EMBL/GenBank/DDBJ databases">
        <title>The Genome Sequence of Enterococcus sp. DIV0242b.</title>
        <authorList>
            <consortium name="The Broad Institute Genomics Platform"/>
            <consortium name="The Broad Institute Microbial Omics Core"/>
            <consortium name="The Broad Institute Genomic Center for Infectious Diseases"/>
            <person name="Earl A."/>
            <person name="Manson A."/>
            <person name="Gilmore M."/>
            <person name="Schwartman J."/>
            <person name="Shea T."/>
            <person name="Abouelleil A."/>
            <person name="Cao P."/>
            <person name="Chapman S."/>
            <person name="Cusick C."/>
            <person name="Young S."/>
            <person name="Neafsey D."/>
            <person name="Nusbaum C."/>
            <person name="Birren B."/>
        </authorList>
    </citation>
    <scope>NUCLEOTIDE SEQUENCE</scope>
    <source>
        <strain evidence="4">9E7_DIV0242</strain>
    </source>
</reference>
<dbReference type="EMBL" id="NGMM01000002">
    <property type="protein sequence ID" value="OTP17409.1"/>
    <property type="molecule type" value="Genomic_DNA"/>
</dbReference>
<dbReference type="PANTHER" id="PTHR43418:SF8">
    <property type="entry name" value="SYNTHASE COMPONENT II, PUTATIVE-RELATED"/>
    <property type="match status" value="1"/>
</dbReference>
<dbReference type="GO" id="GO:0000162">
    <property type="term" value="P:L-tryptophan biosynthetic process"/>
    <property type="evidence" value="ECO:0007669"/>
    <property type="project" value="TreeGrafter"/>
</dbReference>
<keyword evidence="5" id="KW-1185">Reference proteome</keyword>
<feature type="domain" description="Glutamine amidotransferase" evidence="2">
    <location>
        <begin position="3"/>
        <end position="184"/>
    </location>
</feature>
<dbReference type="Gene3D" id="3.40.50.880">
    <property type="match status" value="1"/>
</dbReference>
<dbReference type="PRINTS" id="PR00096">
    <property type="entry name" value="GATASE"/>
</dbReference>
<dbReference type="PRINTS" id="PR00097">
    <property type="entry name" value="ANTSNTHASEII"/>
</dbReference>
<keyword evidence="1" id="KW-0315">Glutamine amidotransferase</keyword>
<dbReference type="InterPro" id="IPR017926">
    <property type="entry name" value="GATASE"/>
</dbReference>
<gene>
    <name evidence="3" type="ORF">A5888_001547</name>
    <name evidence="4" type="ORF">A5888_002784</name>
</gene>
<evidence type="ECO:0000256" key="1">
    <source>
        <dbReference type="ARBA" id="ARBA00022962"/>
    </source>
</evidence>
<evidence type="ECO:0000259" key="2">
    <source>
        <dbReference type="Pfam" id="PF00117"/>
    </source>
</evidence>
<proteinExistence type="predicted"/>